<organism evidence="2 3">
    <name type="scientific">Phormidesmis priestleyi Ana</name>
    <dbReference type="NCBI Taxonomy" id="1666911"/>
    <lineage>
        <taxon>Bacteria</taxon>
        <taxon>Bacillati</taxon>
        <taxon>Cyanobacteriota</taxon>
        <taxon>Cyanophyceae</taxon>
        <taxon>Leptolyngbyales</taxon>
        <taxon>Leptolyngbyaceae</taxon>
        <taxon>Phormidesmis</taxon>
    </lineage>
</organism>
<comment type="caution">
    <text evidence="2">The sequence shown here is derived from an EMBL/GenBank/DDBJ whole genome shotgun (WGS) entry which is preliminary data.</text>
</comment>
<reference evidence="2 3" key="1">
    <citation type="submission" date="2015-09" db="EMBL/GenBank/DDBJ databases">
        <title>Identification and resolution of microdiversity through metagenomic sequencing of parallel consortia.</title>
        <authorList>
            <person name="Nelson W.C."/>
            <person name="Romine M.F."/>
            <person name="Lindemann S.R."/>
        </authorList>
    </citation>
    <scope>NUCLEOTIDE SEQUENCE [LARGE SCALE GENOMIC DNA]</scope>
    <source>
        <strain evidence="2">Ana</strain>
    </source>
</reference>
<feature type="compositionally biased region" description="Polar residues" evidence="1">
    <location>
        <begin position="254"/>
        <end position="265"/>
    </location>
</feature>
<evidence type="ECO:0008006" key="4">
    <source>
        <dbReference type="Google" id="ProtNLM"/>
    </source>
</evidence>
<dbReference type="Proteomes" id="UP000050465">
    <property type="component" value="Unassembled WGS sequence"/>
</dbReference>
<evidence type="ECO:0000313" key="2">
    <source>
        <dbReference type="EMBL" id="KPQ32550.1"/>
    </source>
</evidence>
<dbReference type="STRING" id="1666911.HLUCCA11_21255"/>
<sequence>MTTLHIVTGDKGNVGKSAWCMAMIEYYRHHERSLELVDADRDSQTLSKVYESAFPIMLSDDIAYAPLADSIYEIAYAEAKKRSQGGDVLVDLPAGGEKFINNWIDDCGITERAEEDKITIVKWWVSDSDSRSIQLFEKDVERYPTIQYVFLKNMGRSSPPQWSSFDGNEVIKALVKQGRISIFELPGIPSAILDELRVANAKLSDVLKDEKYKQFGLSKGMRVRGWVTNTGHLIDAAMPININKKRKARKKRVSASQIKGSATENTEIESTEAPVADQVTASATA</sequence>
<protein>
    <recommendedName>
        <fullName evidence="4">CobQ/CobB/MinD/ParA nucleotide binding domain</fullName>
    </recommendedName>
</protein>
<accession>A0A0P7ZID1</accession>
<evidence type="ECO:0000313" key="3">
    <source>
        <dbReference type="Proteomes" id="UP000050465"/>
    </source>
</evidence>
<evidence type="ECO:0000256" key="1">
    <source>
        <dbReference type="SAM" id="MobiDB-lite"/>
    </source>
</evidence>
<dbReference type="EMBL" id="LJZR01000053">
    <property type="protein sequence ID" value="KPQ32550.1"/>
    <property type="molecule type" value="Genomic_DNA"/>
</dbReference>
<name>A0A0P7ZID1_9CYAN</name>
<dbReference type="PATRIC" id="fig|1666911.3.peg.3208"/>
<dbReference type="AlphaFoldDB" id="A0A0P7ZID1"/>
<proteinExistence type="predicted"/>
<gene>
    <name evidence="2" type="ORF">HLUCCA11_21255</name>
</gene>
<feature type="region of interest" description="Disordered" evidence="1">
    <location>
        <begin position="245"/>
        <end position="285"/>
    </location>
</feature>